<dbReference type="GeneID" id="82171631"/>
<accession>W8PJP3</accession>
<organism evidence="2 3">
    <name type="scientific">Thermococcus nautili</name>
    <dbReference type="NCBI Taxonomy" id="195522"/>
    <lineage>
        <taxon>Archaea</taxon>
        <taxon>Methanobacteriati</taxon>
        <taxon>Methanobacteriota</taxon>
        <taxon>Thermococci</taxon>
        <taxon>Thermococcales</taxon>
        <taxon>Thermococcaceae</taxon>
        <taxon>Thermococcus</taxon>
    </lineage>
</organism>
<proteinExistence type="predicted"/>
<keyword evidence="3" id="KW-1185">Reference proteome</keyword>
<dbReference type="RefSeq" id="WP_051482158.1">
    <property type="nucleotide sequence ID" value="NZ_CP007264.1"/>
</dbReference>
<feature type="transmembrane region" description="Helical" evidence="1">
    <location>
        <begin position="143"/>
        <end position="159"/>
    </location>
</feature>
<evidence type="ECO:0000313" key="2">
    <source>
        <dbReference type="EMBL" id="AHL22304.1"/>
    </source>
</evidence>
<dbReference type="HOGENOM" id="CLU_1412435_0_0_2"/>
<dbReference type="KEGG" id="tnu:BD01_0681"/>
<feature type="transmembrane region" description="Helical" evidence="1">
    <location>
        <begin position="165"/>
        <end position="183"/>
    </location>
</feature>
<keyword evidence="1" id="KW-0472">Membrane</keyword>
<dbReference type="eggNOG" id="arCOG10061">
    <property type="taxonomic scope" value="Archaea"/>
</dbReference>
<reference evidence="2 3" key="1">
    <citation type="submission" date="2014-02" db="EMBL/GenBank/DDBJ databases">
        <title>Genome Sequence of an Hyperthermophilic Archaeon, Thermococcus nautili 30-1, producing viral vesicles.</title>
        <authorList>
            <person name="Oberto J."/>
            <person name="Gaudin M."/>
            <person name="Cossu M."/>
            <person name="Gorlas A."/>
            <person name="Slesarev A."/>
            <person name="Marguet E."/>
            <person name="Forterre P."/>
        </authorList>
    </citation>
    <scope>NUCLEOTIDE SEQUENCE [LARGE SCALE GENOMIC DNA]</scope>
    <source>
        <strain evidence="2 3">30-1</strain>
    </source>
</reference>
<dbReference type="AlphaFoldDB" id="W8PJP3"/>
<feature type="transmembrane region" description="Helical" evidence="1">
    <location>
        <begin position="38"/>
        <end position="55"/>
    </location>
</feature>
<keyword evidence="1" id="KW-1133">Transmembrane helix</keyword>
<name>W8PJP3_9EURY</name>
<keyword evidence="1" id="KW-0812">Transmembrane</keyword>
<dbReference type="Proteomes" id="UP000019434">
    <property type="component" value="Chromosome"/>
</dbReference>
<evidence type="ECO:0000256" key="1">
    <source>
        <dbReference type="SAM" id="Phobius"/>
    </source>
</evidence>
<feature type="transmembrane region" description="Helical" evidence="1">
    <location>
        <begin position="6"/>
        <end position="26"/>
    </location>
</feature>
<protein>
    <submittedName>
        <fullName evidence="2">Uncharacterized protein</fullName>
    </submittedName>
</protein>
<sequence>MDSYALVMSVDGPLVLVGVFLTWHLTRLVERNRLGKEKLSHLILAGGLMTAFGFTGHMIGLNVSFLVIFGPALIVYALSMSGLVGAKLEMLAQIALMVLSIGLSEDPRNYVFLMFSDISLLLLMDAVAFYSNSPKKPASMARLSAWLLVAFTVVNAIYYRSLPALLLYTASVSLWITSLLLSYPSAKVLNSAQEGL</sequence>
<dbReference type="STRING" id="195522.BD01_0681"/>
<gene>
    <name evidence="2" type="ORF">BD01_0681</name>
</gene>
<evidence type="ECO:0000313" key="3">
    <source>
        <dbReference type="Proteomes" id="UP000019434"/>
    </source>
</evidence>
<feature type="transmembrane region" description="Helical" evidence="1">
    <location>
        <begin position="61"/>
        <end position="79"/>
    </location>
</feature>
<dbReference type="EMBL" id="CP007264">
    <property type="protein sequence ID" value="AHL22304.1"/>
    <property type="molecule type" value="Genomic_DNA"/>
</dbReference>
<dbReference type="OrthoDB" id="98272at2157"/>
<feature type="transmembrane region" description="Helical" evidence="1">
    <location>
        <begin position="110"/>
        <end position="131"/>
    </location>
</feature>